<evidence type="ECO:0000256" key="1">
    <source>
        <dbReference type="SAM" id="Phobius"/>
    </source>
</evidence>
<dbReference type="AlphaFoldDB" id="A0A077EHV1"/>
<dbReference type="eggNOG" id="ENOG50343RR">
    <property type="taxonomic scope" value="Bacteria"/>
</dbReference>
<keyword evidence="1" id="KW-1133">Transmembrane helix</keyword>
<gene>
    <name evidence="2" type="ORF">BD94_3431</name>
</gene>
<name>A0A077EHV1_9FLAO</name>
<proteinExistence type="predicted"/>
<keyword evidence="1" id="KW-0472">Membrane</keyword>
<keyword evidence="1" id="KW-0812">Transmembrane</keyword>
<dbReference type="EMBL" id="CP007547">
    <property type="protein sequence ID" value="AIL47206.1"/>
    <property type="molecule type" value="Genomic_DNA"/>
</dbReference>
<dbReference type="STRING" id="1338011.BD94_3431"/>
<dbReference type="Proteomes" id="UP000028933">
    <property type="component" value="Chromosome"/>
</dbReference>
<dbReference type="HOGENOM" id="CLU_2286490_0_0_10"/>
<evidence type="ECO:0008006" key="4">
    <source>
        <dbReference type="Google" id="ProtNLM"/>
    </source>
</evidence>
<sequence length="97" mass="10812">MENRNIIVIGKFVFGVSFLLGNICLFGYLFTKDYLFASSGYLLLIYASILNLLIVIGLLIYGLFNETKRKACLKSILILSINIPIAAFYALIGINLI</sequence>
<protein>
    <recommendedName>
        <fullName evidence="4">Branched-chain amino acid:cation transporter, LIVCS family</fullName>
    </recommendedName>
</protein>
<dbReference type="KEGG" id="eao:BD94_3431"/>
<feature type="transmembrane region" description="Helical" evidence="1">
    <location>
        <begin position="12"/>
        <end position="31"/>
    </location>
</feature>
<feature type="transmembrane region" description="Helical" evidence="1">
    <location>
        <begin position="76"/>
        <end position="96"/>
    </location>
</feature>
<evidence type="ECO:0000313" key="3">
    <source>
        <dbReference type="Proteomes" id="UP000028933"/>
    </source>
</evidence>
<reference evidence="2" key="2">
    <citation type="journal article" date="2015" name="Genome Biol. Evol.">
        <title>Complete Genome Sequence and Transcriptomic Analysis of the Novel Pathogen Elizabethkingia anophelis in Response to Oxidative Stress.</title>
        <authorList>
            <person name="Li Y."/>
            <person name="Liu Y."/>
            <person name="Chew S.C."/>
            <person name="Tay M."/>
            <person name="Salido M.M."/>
            <person name="Teo J."/>
            <person name="Lauro F.M."/>
            <person name="Givskov M."/>
            <person name="Yang L."/>
        </authorList>
    </citation>
    <scope>NUCLEOTIDE SEQUENCE</scope>
    <source>
        <strain evidence="2">NUHP1</strain>
    </source>
</reference>
<feature type="transmembrane region" description="Helical" evidence="1">
    <location>
        <begin position="43"/>
        <end position="64"/>
    </location>
</feature>
<dbReference type="RefSeq" id="WP_024565345.1">
    <property type="nucleotide sequence ID" value="NZ_CP007547.1"/>
</dbReference>
<reference evidence="2" key="1">
    <citation type="journal article" date="2013" name="Lancet">
        <title>First case of E anophelis outbreak in an intensive-care unit.</title>
        <authorList>
            <person name="Teo J."/>
            <person name="Tan S.Y."/>
            <person name="Tay M."/>
            <person name="Ding Y."/>
            <person name="Kjelleberg S."/>
            <person name="Givskov M."/>
            <person name="Lin R.T."/>
            <person name="Yang L."/>
        </authorList>
    </citation>
    <scope>NUCLEOTIDE SEQUENCE [LARGE SCALE GENOMIC DNA]</scope>
    <source>
        <strain evidence="2">NUHP1</strain>
    </source>
</reference>
<evidence type="ECO:0000313" key="2">
    <source>
        <dbReference type="EMBL" id="AIL47206.1"/>
    </source>
</evidence>
<accession>A0A077EHV1</accession>
<organism evidence="2 3">
    <name type="scientific">Elizabethkingia anophelis NUHP1</name>
    <dbReference type="NCBI Taxonomy" id="1338011"/>
    <lineage>
        <taxon>Bacteria</taxon>
        <taxon>Pseudomonadati</taxon>
        <taxon>Bacteroidota</taxon>
        <taxon>Flavobacteriia</taxon>
        <taxon>Flavobacteriales</taxon>
        <taxon>Weeksellaceae</taxon>
        <taxon>Elizabethkingia</taxon>
    </lineage>
</organism>